<organism evidence="11 12">
    <name type="scientific">Didymodactylos carnosus</name>
    <dbReference type="NCBI Taxonomy" id="1234261"/>
    <lineage>
        <taxon>Eukaryota</taxon>
        <taxon>Metazoa</taxon>
        <taxon>Spiralia</taxon>
        <taxon>Gnathifera</taxon>
        <taxon>Rotifera</taxon>
        <taxon>Eurotatoria</taxon>
        <taxon>Bdelloidea</taxon>
        <taxon>Philodinida</taxon>
        <taxon>Philodinidae</taxon>
        <taxon>Didymodactylos</taxon>
    </lineage>
</organism>
<protein>
    <recommendedName>
        <fullName evidence="9">NAD(P)(+)--arginine ADP-ribosyltransferase</fullName>
        <ecNumber evidence="9">2.4.2.31</ecNumber>
    </recommendedName>
    <alternativeName>
        <fullName evidence="9">Mono(ADP-ribosyl)transferase</fullName>
    </alternativeName>
</protein>
<evidence type="ECO:0000313" key="11">
    <source>
        <dbReference type="EMBL" id="CAF4093166.1"/>
    </source>
</evidence>
<evidence type="ECO:0000256" key="9">
    <source>
        <dbReference type="RuleBase" id="RU361228"/>
    </source>
</evidence>
<feature type="repeat" description="TPR" evidence="8">
    <location>
        <begin position="521"/>
        <end position="554"/>
    </location>
</feature>
<evidence type="ECO:0000256" key="6">
    <source>
        <dbReference type="ARBA" id="ARBA00022803"/>
    </source>
</evidence>
<evidence type="ECO:0000256" key="2">
    <source>
        <dbReference type="ARBA" id="ARBA00022676"/>
    </source>
</evidence>
<evidence type="ECO:0000256" key="1">
    <source>
        <dbReference type="ARBA" id="ARBA00009558"/>
    </source>
</evidence>
<dbReference type="InterPro" id="IPR000768">
    <property type="entry name" value="ART"/>
</dbReference>
<keyword evidence="3 9" id="KW-0808">Transferase</keyword>
<comment type="similarity">
    <text evidence="1 9">Belongs to the Arg-specific ADP-ribosyltransferase family.</text>
</comment>
<evidence type="ECO:0000256" key="7">
    <source>
        <dbReference type="ARBA" id="ARBA00047597"/>
    </source>
</evidence>
<feature type="repeat" description="TPR" evidence="8">
    <location>
        <begin position="479"/>
        <end position="512"/>
    </location>
</feature>
<dbReference type="PANTHER" id="PTHR45641:SF19">
    <property type="entry name" value="NEPHROCYSTIN-3"/>
    <property type="match status" value="1"/>
</dbReference>
<reference evidence="11" key="1">
    <citation type="submission" date="2021-02" db="EMBL/GenBank/DDBJ databases">
        <authorList>
            <person name="Nowell W R."/>
        </authorList>
    </citation>
    <scope>NUCLEOTIDE SEQUENCE</scope>
</reference>
<evidence type="ECO:0000256" key="4">
    <source>
        <dbReference type="ARBA" id="ARBA00022695"/>
    </source>
</evidence>
<keyword evidence="6 8" id="KW-0802">TPR repeat</keyword>
<dbReference type="GO" id="GO:0016779">
    <property type="term" value="F:nucleotidyltransferase activity"/>
    <property type="evidence" value="ECO:0007669"/>
    <property type="project" value="UniProtKB-KW"/>
</dbReference>
<dbReference type="Pfam" id="PF13174">
    <property type="entry name" value="TPR_6"/>
    <property type="match status" value="1"/>
</dbReference>
<evidence type="ECO:0000256" key="3">
    <source>
        <dbReference type="ARBA" id="ARBA00022679"/>
    </source>
</evidence>
<comment type="catalytic activity">
    <reaction evidence="7 9">
        <text>L-arginyl-[protein] + NAD(+) = N(omega)-(ADP-D-ribosyl)-L-arginyl-[protein] + nicotinamide + H(+)</text>
        <dbReference type="Rhea" id="RHEA:19149"/>
        <dbReference type="Rhea" id="RHEA-COMP:10532"/>
        <dbReference type="Rhea" id="RHEA-COMP:15087"/>
        <dbReference type="ChEBI" id="CHEBI:15378"/>
        <dbReference type="ChEBI" id="CHEBI:17154"/>
        <dbReference type="ChEBI" id="CHEBI:29965"/>
        <dbReference type="ChEBI" id="CHEBI:57540"/>
        <dbReference type="ChEBI" id="CHEBI:142554"/>
        <dbReference type="EC" id="2.4.2.31"/>
    </reaction>
</comment>
<keyword evidence="5" id="KW-0677">Repeat</keyword>
<dbReference type="Gene3D" id="3.90.176.10">
    <property type="entry name" value="Toxin ADP-ribosyltransferase, Chain A, domain 1"/>
    <property type="match status" value="1"/>
</dbReference>
<feature type="repeat" description="TPR" evidence="8">
    <location>
        <begin position="689"/>
        <end position="722"/>
    </location>
</feature>
<feature type="repeat" description="TPR" evidence="8">
    <location>
        <begin position="647"/>
        <end position="680"/>
    </location>
</feature>
<dbReference type="Pfam" id="PF13424">
    <property type="entry name" value="TPR_12"/>
    <property type="match status" value="6"/>
</dbReference>
<dbReference type="EC" id="2.4.2.31" evidence="9"/>
<feature type="repeat" description="TPR" evidence="8">
    <location>
        <begin position="605"/>
        <end position="638"/>
    </location>
</feature>
<dbReference type="PROSITE" id="PS51996">
    <property type="entry name" value="TR_MART"/>
    <property type="match status" value="1"/>
</dbReference>
<dbReference type="Gene3D" id="1.25.40.10">
    <property type="entry name" value="Tetratricopeptide repeat domain"/>
    <property type="match status" value="4"/>
</dbReference>
<feature type="repeat" description="TPR" evidence="8">
    <location>
        <begin position="899"/>
        <end position="932"/>
    </location>
</feature>
<dbReference type="GO" id="GO:0106274">
    <property type="term" value="F:NAD+-protein-arginine ADP-ribosyltransferase activity"/>
    <property type="evidence" value="ECO:0007669"/>
    <property type="project" value="UniProtKB-EC"/>
</dbReference>
<dbReference type="PROSITE" id="PS50005">
    <property type="entry name" value="TPR"/>
    <property type="match status" value="10"/>
</dbReference>
<proteinExistence type="inferred from homology"/>
<feature type="repeat" description="TPR" evidence="8">
    <location>
        <begin position="857"/>
        <end position="890"/>
    </location>
</feature>
<sequence>MPVISNSSNLENVIMVWLDEKLDKTDDNHKLNADLQSIFESVETFNNMNECISFIANVKDERIFLVVSDSLGQQILPLIYQLAQLESIYVVCSNKAEHEKWVLQYKKKVKGVFNEADSIFEQLRQDSQEYSKNLLTMTGISSKCGSDSNLNKQEAAFMYSLLLRDVLIGMEHGDDAKRDMVEFCREQYKDDKMQRQVVDEFDREYDRDQSVWWYTRECFLYKMMNKALRSQDIDVLYKLRFFIKHLHNQLAELHSQSNNQPMVLYRGQAMSSEQLNQNLKENVGGLLSVSEFLSTTDDKSVALSFASQNLNRAQIAAVFFEIEIDPTIKANPFANIQQQSFFKTESEILFSMGSVFRIKSMVQASSGMWNVTLQFTGVEDQQLRTLRDYITRQIRERDDLYTLGKLMIEMGEWERAKTFYRLILKEISAGKNLHYIAPIYNSLAKSCMEKGAYRKAWKYYAKALMIKRAIIPPDDTQIAKILNNIGLIEKYQGHYSEALKTYNKVLEIFLRTLPPNHRYLAVAYNNIGLVHQDQGDYPEALKMYNMAHEIYSSSLSPSDPDLAVTYSNIGFALQAQGDHSAALEMFAKSLEIDLSCLPPNHPDLARTYRNIGFGRKAQGDYSEALNMYNKAHEIYLSSRPPKHPDLIATYNEIGGVHKARGDYSKAIIMFEKTLGILNSSLPPNYLDCAKAYNNFGEVRQAQGDYGEALKMYNKALDNFLYSLPSNHPDMAMVYNNIGLVHYELGAYTQALEMYEKTRQILFTILPSDHLDLGMVYNNFGEVHHAQGDYATALEMYNKAHEIYSASVPPTHPDLGMVHNNFGKLHQAQGDYAVALKMYNKAHEIYSASLPPNHCYLATTYNNMGSVFKAQGEFLQALEVLKKAHEIYSASVPPTHPDLAKVYNNFGEIYQAQGDYSEALKVLKMAHEIYSTSLPSNHPNIVTVHNNIVAALSDQTKSAEARDEYSSCIIL</sequence>
<dbReference type="AlphaFoldDB" id="A0A8S2QGR6"/>
<name>A0A8S2QGR6_9BILA</name>
<feature type="repeat" description="TPR" evidence="8">
    <location>
        <begin position="563"/>
        <end position="596"/>
    </location>
</feature>
<keyword evidence="9" id="KW-0520">NAD</keyword>
<feature type="repeat" description="TPR" evidence="8">
    <location>
        <begin position="731"/>
        <end position="764"/>
    </location>
</feature>
<dbReference type="SUPFAM" id="SSF81901">
    <property type="entry name" value="HCP-like"/>
    <property type="match status" value="2"/>
</dbReference>
<evidence type="ECO:0000313" key="12">
    <source>
        <dbReference type="Proteomes" id="UP000682733"/>
    </source>
</evidence>
<comment type="caution">
    <text evidence="11">The sequence shown here is derived from an EMBL/GenBank/DDBJ whole genome shotgun (WGS) entry which is preliminary data.</text>
</comment>
<accession>A0A8S2QGR6</accession>
<dbReference type="EMBL" id="CAJOBA010040349">
    <property type="protein sequence ID" value="CAF4093166.1"/>
    <property type="molecule type" value="Genomic_DNA"/>
</dbReference>
<dbReference type="Proteomes" id="UP000682733">
    <property type="component" value="Unassembled WGS sequence"/>
</dbReference>
<dbReference type="InterPro" id="IPR019734">
    <property type="entry name" value="TPR_rpt"/>
</dbReference>
<dbReference type="PANTHER" id="PTHR45641">
    <property type="entry name" value="TETRATRICOPEPTIDE REPEAT PROTEIN (AFU_ORTHOLOGUE AFUA_6G03870)"/>
    <property type="match status" value="1"/>
</dbReference>
<dbReference type="SMART" id="SM00028">
    <property type="entry name" value="TPR"/>
    <property type="match status" value="12"/>
</dbReference>
<keyword evidence="9" id="KW-0521">NADP</keyword>
<evidence type="ECO:0000256" key="8">
    <source>
        <dbReference type="PROSITE-ProRule" id="PRU00339"/>
    </source>
</evidence>
<gene>
    <name evidence="10" type="ORF">OVA965_LOCUS27964</name>
    <name evidence="11" type="ORF">TMI583_LOCUS28713</name>
</gene>
<dbReference type="InterPro" id="IPR011990">
    <property type="entry name" value="TPR-like_helical_dom_sf"/>
</dbReference>
<evidence type="ECO:0000313" key="10">
    <source>
        <dbReference type="EMBL" id="CAF1288188.1"/>
    </source>
</evidence>
<dbReference type="EMBL" id="CAJNOK010018780">
    <property type="protein sequence ID" value="CAF1288188.1"/>
    <property type="molecule type" value="Genomic_DNA"/>
</dbReference>
<dbReference type="PROSITE" id="PS50293">
    <property type="entry name" value="TPR_REGION"/>
    <property type="match status" value="1"/>
</dbReference>
<keyword evidence="2 9" id="KW-0328">Glycosyltransferase</keyword>
<keyword evidence="4" id="KW-0548">Nucleotidyltransferase</keyword>
<dbReference type="SUPFAM" id="SSF56399">
    <property type="entry name" value="ADP-ribosylation"/>
    <property type="match status" value="1"/>
</dbReference>
<evidence type="ECO:0000256" key="5">
    <source>
        <dbReference type="ARBA" id="ARBA00022737"/>
    </source>
</evidence>
<feature type="repeat" description="TPR" evidence="8">
    <location>
        <begin position="773"/>
        <end position="806"/>
    </location>
</feature>
<dbReference type="Proteomes" id="UP000677228">
    <property type="component" value="Unassembled WGS sequence"/>
</dbReference>
<dbReference type="Pfam" id="PF01129">
    <property type="entry name" value="ART"/>
    <property type="match status" value="1"/>
</dbReference>